<dbReference type="OrthoDB" id="9793489at2"/>
<gene>
    <name evidence="4" type="ORF">SAMN05661096_01766</name>
</gene>
<dbReference type="Gene3D" id="3.40.710.10">
    <property type="entry name" value="DD-peptidase/beta-lactamase superfamily"/>
    <property type="match status" value="1"/>
</dbReference>
<dbReference type="PANTHER" id="PTHR46825">
    <property type="entry name" value="D-ALANYL-D-ALANINE-CARBOXYPEPTIDASE/ENDOPEPTIDASE AMPH"/>
    <property type="match status" value="1"/>
</dbReference>
<dbReference type="InterPro" id="IPR012338">
    <property type="entry name" value="Beta-lactam/transpept-like"/>
</dbReference>
<name>A0A1X7JLT8_9BACT</name>
<evidence type="ECO:0000313" key="5">
    <source>
        <dbReference type="Proteomes" id="UP000193804"/>
    </source>
</evidence>
<keyword evidence="5" id="KW-1185">Reference proteome</keyword>
<proteinExistence type="predicted"/>
<evidence type="ECO:0000256" key="2">
    <source>
        <dbReference type="ARBA" id="ARBA00023136"/>
    </source>
</evidence>
<sequence>MSKNKSLLICLIILFILGCKNEKKQNLIALSNEKQNEVNVYLKKQVQNTLGLAVAIVKEGQVIYENYLGKEDLNGKPVRKETIFPLYSLSKLITSTAVFQLVEQGKINLDDKLSLYIDKLPAKWGDIEVKNLLTHSSGLPDYNLMQGEVSDSKTMKVLIQNELRFKTGERWEYNQTNYWFLTKIIEKITGKSYESYVIENQFSNHNILFSSNFIDPIPNRSFKYTFNNDSKKWEKISLNFGKRANSAGGINLTLNEFIEWTQKFDKNKLINPNTKIKLWTPFEYEKPFYYEDEQDRFLYGWQQYSSNNAVSYGYTGGLVTGYRKFIDQNMTIIVLSNGLKDNPIHNNIINKIAGIIDENLIESR</sequence>
<accession>A0A1X7JLT8</accession>
<dbReference type="InterPro" id="IPR050491">
    <property type="entry name" value="AmpC-like"/>
</dbReference>
<evidence type="ECO:0000313" key="4">
    <source>
        <dbReference type="EMBL" id="SMG28920.1"/>
    </source>
</evidence>
<evidence type="ECO:0000256" key="1">
    <source>
        <dbReference type="ARBA" id="ARBA00004370"/>
    </source>
</evidence>
<evidence type="ECO:0000259" key="3">
    <source>
        <dbReference type="Pfam" id="PF00144"/>
    </source>
</evidence>
<organism evidence="4 5">
    <name type="scientific">Marivirga sericea</name>
    <dbReference type="NCBI Taxonomy" id="1028"/>
    <lineage>
        <taxon>Bacteria</taxon>
        <taxon>Pseudomonadati</taxon>
        <taxon>Bacteroidota</taxon>
        <taxon>Cytophagia</taxon>
        <taxon>Cytophagales</taxon>
        <taxon>Marivirgaceae</taxon>
        <taxon>Marivirga</taxon>
    </lineage>
</organism>
<dbReference type="GO" id="GO:0016020">
    <property type="term" value="C:membrane"/>
    <property type="evidence" value="ECO:0007669"/>
    <property type="project" value="UniProtKB-SubCell"/>
</dbReference>
<keyword evidence="2" id="KW-0472">Membrane</keyword>
<dbReference type="Pfam" id="PF00144">
    <property type="entry name" value="Beta-lactamase"/>
    <property type="match status" value="1"/>
</dbReference>
<dbReference type="RefSeq" id="WP_085516686.1">
    <property type="nucleotide sequence ID" value="NZ_FXAW01000003.1"/>
</dbReference>
<dbReference type="STRING" id="1028.SAMN05661096_01766"/>
<dbReference type="Proteomes" id="UP000193804">
    <property type="component" value="Unassembled WGS sequence"/>
</dbReference>
<feature type="domain" description="Beta-lactamase-related" evidence="3">
    <location>
        <begin position="47"/>
        <end position="344"/>
    </location>
</feature>
<dbReference type="AlphaFoldDB" id="A0A1X7JLT8"/>
<dbReference type="SUPFAM" id="SSF56601">
    <property type="entry name" value="beta-lactamase/transpeptidase-like"/>
    <property type="match status" value="1"/>
</dbReference>
<dbReference type="EMBL" id="FXAW01000003">
    <property type="protein sequence ID" value="SMG28920.1"/>
    <property type="molecule type" value="Genomic_DNA"/>
</dbReference>
<dbReference type="InterPro" id="IPR001466">
    <property type="entry name" value="Beta-lactam-related"/>
</dbReference>
<protein>
    <submittedName>
        <fullName evidence="4">CubicO group peptidase, beta-lactamase class C family</fullName>
    </submittedName>
</protein>
<dbReference type="PANTHER" id="PTHR46825:SF11">
    <property type="entry name" value="PENICILLIN-BINDING PROTEIN 4"/>
    <property type="match status" value="1"/>
</dbReference>
<dbReference type="PROSITE" id="PS51257">
    <property type="entry name" value="PROKAR_LIPOPROTEIN"/>
    <property type="match status" value="1"/>
</dbReference>
<reference evidence="5" key="1">
    <citation type="submission" date="2017-04" db="EMBL/GenBank/DDBJ databases">
        <authorList>
            <person name="Varghese N."/>
            <person name="Submissions S."/>
        </authorList>
    </citation>
    <scope>NUCLEOTIDE SEQUENCE [LARGE SCALE GENOMIC DNA]</scope>
    <source>
        <strain evidence="5">DSM 4125</strain>
    </source>
</reference>
<comment type="subcellular location">
    <subcellularLocation>
        <location evidence="1">Membrane</location>
    </subcellularLocation>
</comment>